<evidence type="ECO:0000259" key="1">
    <source>
        <dbReference type="Pfam" id="PF13439"/>
    </source>
</evidence>
<feature type="domain" description="Glycosyltransferase subfamily 4-like N-terminal" evidence="1">
    <location>
        <begin position="67"/>
        <end position="181"/>
    </location>
</feature>
<dbReference type="Gene3D" id="3.40.50.2000">
    <property type="entry name" value="Glycogen Phosphorylase B"/>
    <property type="match status" value="2"/>
</dbReference>
<dbReference type="SUPFAM" id="SSF53756">
    <property type="entry name" value="UDP-Glycosyltransferase/glycogen phosphorylase"/>
    <property type="match status" value="1"/>
</dbReference>
<dbReference type="CDD" id="cd03801">
    <property type="entry name" value="GT4_PimA-like"/>
    <property type="match status" value="1"/>
</dbReference>
<organism evidence="2 3">
    <name type="scientific">Pedobacter quisquiliarum</name>
    <dbReference type="NCBI Taxonomy" id="1834438"/>
    <lineage>
        <taxon>Bacteria</taxon>
        <taxon>Pseudomonadati</taxon>
        <taxon>Bacteroidota</taxon>
        <taxon>Sphingobacteriia</taxon>
        <taxon>Sphingobacteriales</taxon>
        <taxon>Sphingobacteriaceae</taxon>
        <taxon>Pedobacter</taxon>
    </lineage>
</organism>
<gene>
    <name evidence="2" type="ORF">GCM10011387_28460</name>
</gene>
<sequence length="369" mass="43029">MGVDVTLLSINPNQHAVDVDDIYDPVFEAIKFHHYNINTEANFIGALFNIFSNESYNVSRFFDDEAGRLLEDVLRETEFDIIQFESLFVVPYLDIVKANSKARLIYRAHNMLFDVWERLSQSEKFRPKRHYLEFLARRLKAYESEQINRFHRVFAISEPDRHHIIKLGCETNVDVFPVSLDINEYKSDALQPNFPTLFHLGSMDWIPNREGIEWFLDEVWPDIEELNSELRFYIAGRNMPRKFFDYDSDNVLVEGEIFDAVEFMNSKSIMIVPLLSGSGMRVKILEGMAMGKCIIATTIAAEGIACEHGKDILLADTPDEFYRYILQCLTQPRKWRAIGMEARKTAEREYDIDGVSQRMFQVYQQLLNA</sequence>
<dbReference type="PANTHER" id="PTHR12526:SF600">
    <property type="entry name" value="GLYCOSYL TRANSFERASE GROUP 1"/>
    <property type="match status" value="1"/>
</dbReference>
<dbReference type="Proteomes" id="UP000651668">
    <property type="component" value="Unassembled WGS sequence"/>
</dbReference>
<dbReference type="GO" id="GO:0016757">
    <property type="term" value="F:glycosyltransferase activity"/>
    <property type="evidence" value="ECO:0007669"/>
    <property type="project" value="TreeGrafter"/>
</dbReference>
<evidence type="ECO:0000313" key="2">
    <source>
        <dbReference type="EMBL" id="GGC73211.1"/>
    </source>
</evidence>
<dbReference type="Pfam" id="PF13692">
    <property type="entry name" value="Glyco_trans_1_4"/>
    <property type="match status" value="1"/>
</dbReference>
<protein>
    <recommendedName>
        <fullName evidence="1">Glycosyltransferase subfamily 4-like N-terminal domain-containing protein</fullName>
    </recommendedName>
</protein>
<comment type="caution">
    <text evidence="2">The sequence shown here is derived from an EMBL/GenBank/DDBJ whole genome shotgun (WGS) entry which is preliminary data.</text>
</comment>
<reference evidence="2" key="1">
    <citation type="journal article" date="2014" name="Int. J. Syst. Evol. Microbiol.">
        <title>Complete genome sequence of Corynebacterium casei LMG S-19264T (=DSM 44701T), isolated from a smear-ripened cheese.</title>
        <authorList>
            <consortium name="US DOE Joint Genome Institute (JGI-PGF)"/>
            <person name="Walter F."/>
            <person name="Albersmeier A."/>
            <person name="Kalinowski J."/>
            <person name="Ruckert C."/>
        </authorList>
    </citation>
    <scope>NUCLEOTIDE SEQUENCE</scope>
    <source>
        <strain evidence="2">CGMCC 1.15343</strain>
    </source>
</reference>
<dbReference type="EMBL" id="BMIL01000010">
    <property type="protein sequence ID" value="GGC73211.1"/>
    <property type="molecule type" value="Genomic_DNA"/>
</dbReference>
<accession>A0A916XH90</accession>
<evidence type="ECO:0000313" key="3">
    <source>
        <dbReference type="Proteomes" id="UP000651668"/>
    </source>
</evidence>
<proteinExistence type="predicted"/>
<dbReference type="InterPro" id="IPR028098">
    <property type="entry name" value="Glyco_trans_4-like_N"/>
</dbReference>
<keyword evidence="3" id="KW-1185">Reference proteome</keyword>
<dbReference type="AlphaFoldDB" id="A0A916XH90"/>
<dbReference type="PANTHER" id="PTHR12526">
    <property type="entry name" value="GLYCOSYLTRANSFERASE"/>
    <property type="match status" value="1"/>
</dbReference>
<dbReference type="Pfam" id="PF13439">
    <property type="entry name" value="Glyco_transf_4"/>
    <property type="match status" value="1"/>
</dbReference>
<name>A0A916XH90_9SPHI</name>
<reference evidence="2" key="2">
    <citation type="submission" date="2020-09" db="EMBL/GenBank/DDBJ databases">
        <authorList>
            <person name="Sun Q."/>
            <person name="Zhou Y."/>
        </authorList>
    </citation>
    <scope>NUCLEOTIDE SEQUENCE</scope>
    <source>
        <strain evidence="2">CGMCC 1.15343</strain>
    </source>
</reference>